<dbReference type="OrthoDB" id="7067274at2"/>
<evidence type="ECO:0000256" key="2">
    <source>
        <dbReference type="ARBA" id="ARBA00008150"/>
    </source>
</evidence>
<sequence>MKRILVSLIALVSIFPIMASAEDKPSAEALLHQMDEASHSLNYELSYILVKKNSIEPFMYRHSHTKDMTLSHLVYLSGSMREVIRRNDEISYLEQGSKPFSIQSEAIVAPIIPLLHKNVAELNQYYDFISMGRAREAGSPTQVIRIVSKDGARYSYVVWIDERSKLPLRTDLVSRDGDIIEQYRVVSYTVNDQITEFMKKRLGTVELPKVLKIPAATNEAAMWSVNWIPQGFKKINFNRYRLSMNQRSVESKMFSDGLFNFSVYISEADKLSHKEQLVTQGRRSLHSYIKGEYEISVVGDIPTVTAKRIANSVVFDSSDVNVKEK</sequence>
<evidence type="ECO:0000313" key="8">
    <source>
        <dbReference type="EMBL" id="OCH20420.1"/>
    </source>
</evidence>
<dbReference type="PANTHER" id="PTHR38782:SF1">
    <property type="entry name" value="SIGMA-E FACTOR REGULATORY PROTEIN RSEB"/>
    <property type="match status" value="1"/>
</dbReference>
<dbReference type="Gene3D" id="2.50.20.10">
    <property type="entry name" value="Lipoprotein localisation LolA/LolB/LppX"/>
    <property type="match status" value="1"/>
</dbReference>
<dbReference type="GO" id="GO:0032885">
    <property type="term" value="P:regulation of polysaccharide biosynthetic process"/>
    <property type="evidence" value="ECO:0007669"/>
    <property type="project" value="TreeGrafter"/>
</dbReference>
<comment type="similarity">
    <text evidence="2">Belongs to the RseB family.</text>
</comment>
<dbReference type="GO" id="GO:0030288">
    <property type="term" value="C:outer membrane-bounded periplasmic space"/>
    <property type="evidence" value="ECO:0007669"/>
    <property type="project" value="TreeGrafter"/>
</dbReference>
<dbReference type="STRING" id="688.A6E04_14600"/>
<accession>A0A1B9NXH1</accession>
<dbReference type="InterPro" id="IPR005588">
    <property type="entry name" value="MucB_RseB"/>
</dbReference>
<evidence type="ECO:0000256" key="4">
    <source>
        <dbReference type="ARBA" id="ARBA00022764"/>
    </source>
</evidence>
<evidence type="ECO:0000256" key="1">
    <source>
        <dbReference type="ARBA" id="ARBA00004418"/>
    </source>
</evidence>
<feature type="domain" description="MucB/RseB N-terminal" evidence="6">
    <location>
        <begin position="26"/>
        <end position="195"/>
    </location>
</feature>
<dbReference type="InterPro" id="IPR038484">
    <property type="entry name" value="MucB/RseB_C_sf"/>
</dbReference>
<dbReference type="PIRSF" id="PIRSF005427">
    <property type="entry name" value="RseB"/>
    <property type="match status" value="1"/>
</dbReference>
<name>A0A1B9NXH1_ALILO</name>
<comment type="caution">
    <text evidence="8">The sequence shown here is derived from an EMBL/GenBank/DDBJ whole genome shotgun (WGS) entry which is preliminary data.</text>
</comment>
<dbReference type="AlphaFoldDB" id="A0A1B9NXH1"/>
<keyword evidence="4" id="KW-0574">Periplasm</keyword>
<gene>
    <name evidence="8" type="ORF">A6E04_14600</name>
</gene>
<evidence type="ECO:0000256" key="3">
    <source>
        <dbReference type="ARBA" id="ARBA00022729"/>
    </source>
</evidence>
<dbReference type="Gene3D" id="3.30.200.100">
    <property type="entry name" value="MucB/RseB, C-terminal domain"/>
    <property type="match status" value="1"/>
</dbReference>
<dbReference type="CDD" id="cd16327">
    <property type="entry name" value="RseB"/>
    <property type="match status" value="1"/>
</dbReference>
<dbReference type="GO" id="GO:0045152">
    <property type="term" value="F:antisigma factor binding"/>
    <property type="evidence" value="ECO:0007669"/>
    <property type="project" value="TreeGrafter"/>
</dbReference>
<dbReference type="Proteomes" id="UP000093523">
    <property type="component" value="Unassembled WGS sequence"/>
</dbReference>
<protein>
    <submittedName>
        <fullName evidence="8">Sigma-E factor regulatory protein RseB</fullName>
    </submittedName>
</protein>
<organism evidence="8 9">
    <name type="scientific">Aliivibrio logei</name>
    <name type="common">Vibrio logei</name>
    <dbReference type="NCBI Taxonomy" id="688"/>
    <lineage>
        <taxon>Bacteria</taxon>
        <taxon>Pseudomonadati</taxon>
        <taxon>Pseudomonadota</taxon>
        <taxon>Gammaproteobacteria</taxon>
        <taxon>Vibrionales</taxon>
        <taxon>Vibrionaceae</taxon>
        <taxon>Aliivibrio</taxon>
    </lineage>
</organism>
<dbReference type="NCBIfam" id="NF006990">
    <property type="entry name" value="PRK09455.1"/>
    <property type="match status" value="1"/>
</dbReference>
<dbReference type="EMBL" id="MAJU01000012">
    <property type="protein sequence ID" value="OCH20420.1"/>
    <property type="molecule type" value="Genomic_DNA"/>
</dbReference>
<feature type="domain" description="MucB/RseB C-terminal" evidence="7">
    <location>
        <begin position="218"/>
        <end position="313"/>
    </location>
</feature>
<evidence type="ECO:0000256" key="5">
    <source>
        <dbReference type="SAM" id="SignalP"/>
    </source>
</evidence>
<dbReference type="Pfam" id="PF03888">
    <property type="entry name" value="MucB_RseB"/>
    <property type="match status" value="1"/>
</dbReference>
<evidence type="ECO:0000313" key="9">
    <source>
        <dbReference type="Proteomes" id="UP000093523"/>
    </source>
</evidence>
<dbReference type="InterPro" id="IPR033434">
    <property type="entry name" value="MucB/RseB_N"/>
</dbReference>
<evidence type="ECO:0000259" key="7">
    <source>
        <dbReference type="Pfam" id="PF17188"/>
    </source>
</evidence>
<evidence type="ECO:0000259" key="6">
    <source>
        <dbReference type="Pfam" id="PF03888"/>
    </source>
</evidence>
<dbReference type="InterPro" id="IPR033436">
    <property type="entry name" value="MucB/RseB_C"/>
</dbReference>
<dbReference type="Pfam" id="PF17188">
    <property type="entry name" value="MucB_RseB_C"/>
    <property type="match status" value="1"/>
</dbReference>
<feature type="chain" id="PRO_5008632247" evidence="5">
    <location>
        <begin position="22"/>
        <end position="325"/>
    </location>
</feature>
<dbReference type="RefSeq" id="WP_065611536.1">
    <property type="nucleotide sequence ID" value="NZ_CAWMPN010000012.1"/>
</dbReference>
<feature type="signal peptide" evidence="5">
    <location>
        <begin position="1"/>
        <end position="21"/>
    </location>
</feature>
<keyword evidence="3 5" id="KW-0732">Signal</keyword>
<proteinExistence type="inferred from homology"/>
<reference evidence="8 9" key="1">
    <citation type="submission" date="2016-06" db="EMBL/GenBank/DDBJ databases">
        <authorList>
            <person name="Kjaerup R.B."/>
            <person name="Dalgaard T.S."/>
            <person name="Juul-Madsen H.R."/>
        </authorList>
    </citation>
    <scope>NUCLEOTIDE SEQUENCE [LARGE SCALE GENOMIC DNA]</scope>
    <source>
        <strain evidence="8 9">1S159</strain>
    </source>
</reference>
<dbReference type="PANTHER" id="PTHR38782">
    <property type="match status" value="1"/>
</dbReference>
<comment type="subcellular location">
    <subcellularLocation>
        <location evidence="1">Periplasm</location>
    </subcellularLocation>
</comment>